<accession>A0AA40GBW2</accession>
<name>A0AA40GBW2_9HYME</name>
<dbReference type="Proteomes" id="UP001177670">
    <property type="component" value="Unassembled WGS sequence"/>
</dbReference>
<proteinExistence type="predicted"/>
<keyword evidence="3" id="KW-1185">Reference proteome</keyword>
<reference evidence="2" key="1">
    <citation type="submission" date="2021-10" db="EMBL/GenBank/DDBJ databases">
        <title>Melipona bicolor Genome sequencing and assembly.</title>
        <authorList>
            <person name="Araujo N.S."/>
            <person name="Arias M.C."/>
        </authorList>
    </citation>
    <scope>NUCLEOTIDE SEQUENCE</scope>
    <source>
        <strain evidence="2">USP_2M_L1-L4_2017</strain>
        <tissue evidence="2">Whole body</tissue>
    </source>
</reference>
<sequence length="108" mass="12622">MCRDVNTKKKICKFAISLEIAEKFHSLDPPSHDFHRRSDFLRFKPNRENQRKEYSPDEYKNEGRQFEPVFPPLFATPNLQSARNSHPRSLILSSTSCNLKPEFKAVKG</sequence>
<evidence type="ECO:0000313" key="3">
    <source>
        <dbReference type="Proteomes" id="UP001177670"/>
    </source>
</evidence>
<protein>
    <submittedName>
        <fullName evidence="2">Uncharacterized protein</fullName>
    </submittedName>
</protein>
<feature type="region of interest" description="Disordered" evidence="1">
    <location>
        <begin position="27"/>
        <end position="64"/>
    </location>
</feature>
<comment type="caution">
    <text evidence="2">The sequence shown here is derived from an EMBL/GenBank/DDBJ whole genome shotgun (WGS) entry which is preliminary data.</text>
</comment>
<organism evidence="2 3">
    <name type="scientific">Melipona bicolor</name>
    <dbReference type="NCBI Taxonomy" id="60889"/>
    <lineage>
        <taxon>Eukaryota</taxon>
        <taxon>Metazoa</taxon>
        <taxon>Ecdysozoa</taxon>
        <taxon>Arthropoda</taxon>
        <taxon>Hexapoda</taxon>
        <taxon>Insecta</taxon>
        <taxon>Pterygota</taxon>
        <taxon>Neoptera</taxon>
        <taxon>Endopterygota</taxon>
        <taxon>Hymenoptera</taxon>
        <taxon>Apocrita</taxon>
        <taxon>Aculeata</taxon>
        <taxon>Apoidea</taxon>
        <taxon>Anthophila</taxon>
        <taxon>Apidae</taxon>
        <taxon>Melipona</taxon>
    </lineage>
</organism>
<evidence type="ECO:0000313" key="2">
    <source>
        <dbReference type="EMBL" id="KAK1134933.1"/>
    </source>
</evidence>
<evidence type="ECO:0000256" key="1">
    <source>
        <dbReference type="SAM" id="MobiDB-lite"/>
    </source>
</evidence>
<gene>
    <name evidence="2" type="ORF">K0M31_007699</name>
</gene>
<dbReference type="EMBL" id="JAHYIQ010000002">
    <property type="protein sequence ID" value="KAK1134933.1"/>
    <property type="molecule type" value="Genomic_DNA"/>
</dbReference>
<dbReference type="AlphaFoldDB" id="A0AA40GBW2"/>